<dbReference type="GO" id="GO:0043953">
    <property type="term" value="P:protein transport by the Tat complex"/>
    <property type="evidence" value="ECO:0007669"/>
    <property type="project" value="UniProtKB-UniRule"/>
</dbReference>
<dbReference type="NCBIfam" id="TIGR01410">
    <property type="entry name" value="tatB"/>
    <property type="match status" value="1"/>
</dbReference>
<keyword evidence="7 9" id="KW-0811">Translocation</keyword>
<feature type="region of interest" description="Disordered" evidence="10">
    <location>
        <begin position="102"/>
        <end position="145"/>
    </location>
</feature>
<evidence type="ECO:0000313" key="11">
    <source>
        <dbReference type="EMBL" id="QOP46259.1"/>
    </source>
</evidence>
<dbReference type="GO" id="GO:0008320">
    <property type="term" value="F:protein transmembrane transporter activity"/>
    <property type="evidence" value="ECO:0007669"/>
    <property type="project" value="UniProtKB-UniRule"/>
</dbReference>
<organism evidence="11 12">
    <name type="scientific">Sulfurimonas paralvinellae</name>
    <dbReference type="NCBI Taxonomy" id="317658"/>
    <lineage>
        <taxon>Bacteria</taxon>
        <taxon>Pseudomonadati</taxon>
        <taxon>Campylobacterota</taxon>
        <taxon>Epsilonproteobacteria</taxon>
        <taxon>Campylobacterales</taxon>
        <taxon>Sulfurimonadaceae</taxon>
        <taxon>Sulfurimonas</taxon>
    </lineage>
</organism>
<dbReference type="InterPro" id="IPR003369">
    <property type="entry name" value="TatA/B/E"/>
</dbReference>
<gene>
    <name evidence="11" type="primary">tatB</name>
    <name evidence="11" type="ORF">FM071_08120</name>
</gene>
<keyword evidence="2 9" id="KW-0813">Transport</keyword>
<evidence type="ECO:0000256" key="1">
    <source>
        <dbReference type="ARBA" id="ARBA00004167"/>
    </source>
</evidence>
<evidence type="ECO:0000256" key="7">
    <source>
        <dbReference type="ARBA" id="ARBA00023010"/>
    </source>
</evidence>
<evidence type="ECO:0000313" key="12">
    <source>
        <dbReference type="Proteomes" id="UP000593580"/>
    </source>
</evidence>
<evidence type="ECO:0000256" key="6">
    <source>
        <dbReference type="ARBA" id="ARBA00022989"/>
    </source>
</evidence>
<keyword evidence="4 9" id="KW-0812">Transmembrane</keyword>
<keyword evidence="6 9" id="KW-1133">Transmembrane helix</keyword>
<comment type="similarity">
    <text evidence="9">Belongs to the TatB family.</text>
</comment>
<proteinExistence type="inferred from homology"/>
<keyword evidence="5 9" id="KW-0653">Protein transport</keyword>
<dbReference type="InterPro" id="IPR018448">
    <property type="entry name" value="TatB"/>
</dbReference>
<reference evidence="11 12" key="1">
    <citation type="submission" date="2019-07" db="EMBL/GenBank/DDBJ databases">
        <title>Sulfurimonas paralvinellae sp. nov., a novel mesophilic, hydrogen- and sulfur-oxidizing chemolithoautotroph within the Epsilonproteo- bacteria isolated from a deep-sea hydrothermal vent polychaete nest, reclassification of Thiomicrospira denitrificans as Sulfurimonas denitrificans comb. nov. and emended description of the genus Sulfurimonas.</title>
        <authorList>
            <person name="Wang S."/>
            <person name="Jiang L."/>
            <person name="Shao Z."/>
        </authorList>
    </citation>
    <scope>NUCLEOTIDE SEQUENCE [LARGE SCALE GENOMIC DNA]</scope>
    <source>
        <strain evidence="11 12">GO25</strain>
    </source>
</reference>
<evidence type="ECO:0000256" key="5">
    <source>
        <dbReference type="ARBA" id="ARBA00022927"/>
    </source>
</evidence>
<evidence type="ECO:0000256" key="8">
    <source>
        <dbReference type="ARBA" id="ARBA00023136"/>
    </source>
</evidence>
<feature type="compositionally biased region" description="Basic and acidic residues" evidence="10">
    <location>
        <begin position="112"/>
        <end position="121"/>
    </location>
</feature>
<dbReference type="AlphaFoldDB" id="A0A7M1B950"/>
<evidence type="ECO:0000256" key="4">
    <source>
        <dbReference type="ARBA" id="ARBA00022692"/>
    </source>
</evidence>
<evidence type="ECO:0000256" key="3">
    <source>
        <dbReference type="ARBA" id="ARBA00022475"/>
    </source>
</evidence>
<evidence type="ECO:0000256" key="2">
    <source>
        <dbReference type="ARBA" id="ARBA00022448"/>
    </source>
</evidence>
<evidence type="ECO:0000256" key="10">
    <source>
        <dbReference type="SAM" id="MobiDB-lite"/>
    </source>
</evidence>
<dbReference type="Gene3D" id="1.20.5.3310">
    <property type="match status" value="1"/>
</dbReference>
<dbReference type="EMBL" id="CP041406">
    <property type="protein sequence ID" value="QOP46259.1"/>
    <property type="molecule type" value="Genomic_DNA"/>
</dbReference>
<dbReference type="Pfam" id="PF02416">
    <property type="entry name" value="TatA_B_E"/>
    <property type="match status" value="1"/>
</dbReference>
<keyword evidence="12" id="KW-1185">Reference proteome</keyword>
<dbReference type="KEGG" id="spal:FM071_08120"/>
<accession>A0A7M1B950</accession>
<dbReference type="PRINTS" id="PR01506">
    <property type="entry name" value="TATBPROTEIN"/>
</dbReference>
<dbReference type="PANTHER" id="PTHR33162">
    <property type="entry name" value="SEC-INDEPENDENT PROTEIN TRANSLOCASE PROTEIN TATA, CHLOROPLASTIC"/>
    <property type="match status" value="1"/>
</dbReference>
<dbReference type="Proteomes" id="UP000593580">
    <property type="component" value="Chromosome"/>
</dbReference>
<evidence type="ECO:0000256" key="9">
    <source>
        <dbReference type="HAMAP-Rule" id="MF_00237"/>
    </source>
</evidence>
<dbReference type="GO" id="GO:0033281">
    <property type="term" value="C:TAT protein transport complex"/>
    <property type="evidence" value="ECO:0007669"/>
    <property type="project" value="UniProtKB-UniRule"/>
</dbReference>
<keyword evidence="8 9" id="KW-0472">Membrane</keyword>
<protein>
    <recommendedName>
        <fullName evidence="9">Sec-independent protein translocase protein TatB homolog</fullName>
    </recommendedName>
</protein>
<comment type="subcellular location">
    <subcellularLocation>
        <location evidence="9">Cell membrane</location>
        <topology evidence="9">Single-pass membrane protein</topology>
    </subcellularLocation>
    <subcellularLocation>
        <location evidence="1">Membrane</location>
        <topology evidence="1">Single-pass membrane protein</topology>
    </subcellularLocation>
</comment>
<dbReference type="HAMAP" id="MF_00237">
    <property type="entry name" value="TatB"/>
    <property type="match status" value="1"/>
</dbReference>
<dbReference type="PANTHER" id="PTHR33162:SF1">
    <property type="entry name" value="SEC-INDEPENDENT PROTEIN TRANSLOCASE PROTEIN TATA, CHLOROPLASTIC"/>
    <property type="match status" value="1"/>
</dbReference>
<dbReference type="RefSeq" id="WP_193110518.1">
    <property type="nucleotide sequence ID" value="NZ_CP041406.1"/>
</dbReference>
<keyword evidence="3 9" id="KW-1003">Cell membrane</keyword>
<sequence length="145" mass="16060">MFGMGFTEILLIAVIAILFLGPDKLPSTMIEIAKFFRSVKSTIGSVKDSLEEEMNVTGIKQEALAYKEELLKASESVHKATNVHANLGAEIDNILNDDEPTAEVAAPQAKKTPKEPQEVTFKKKKKKKSKPSEEKLEDKEENTDV</sequence>
<name>A0A7M1B950_9BACT</name>